<dbReference type="EMBL" id="SMAG01000002">
    <property type="protein sequence ID" value="TCS95675.1"/>
    <property type="molecule type" value="Genomic_DNA"/>
</dbReference>
<reference evidence="2 3" key="1">
    <citation type="submission" date="2019-03" db="EMBL/GenBank/DDBJ databases">
        <title>Genomic Encyclopedia of Type Strains, Phase IV (KMG-IV): sequencing the most valuable type-strain genomes for metagenomic binning, comparative biology and taxonomic classification.</title>
        <authorList>
            <person name="Goeker M."/>
        </authorList>
    </citation>
    <scope>NUCLEOTIDE SEQUENCE [LARGE SCALE GENOMIC DNA]</scope>
    <source>
        <strain evidence="2 3">DSM 45707</strain>
    </source>
</reference>
<organism evidence="2 3">
    <name type="scientific">Hazenella coriacea</name>
    <dbReference type="NCBI Taxonomy" id="1179467"/>
    <lineage>
        <taxon>Bacteria</taxon>
        <taxon>Bacillati</taxon>
        <taxon>Bacillota</taxon>
        <taxon>Bacilli</taxon>
        <taxon>Bacillales</taxon>
        <taxon>Thermoactinomycetaceae</taxon>
        <taxon>Hazenella</taxon>
    </lineage>
</organism>
<feature type="transmembrane region" description="Helical" evidence="1">
    <location>
        <begin position="249"/>
        <end position="269"/>
    </location>
</feature>
<evidence type="ECO:0000313" key="3">
    <source>
        <dbReference type="Proteomes" id="UP000294937"/>
    </source>
</evidence>
<dbReference type="Proteomes" id="UP000294937">
    <property type="component" value="Unassembled WGS sequence"/>
</dbReference>
<evidence type="ECO:0000256" key="1">
    <source>
        <dbReference type="SAM" id="Phobius"/>
    </source>
</evidence>
<proteinExistence type="predicted"/>
<gene>
    <name evidence="2" type="ORF">EDD58_102251</name>
</gene>
<comment type="caution">
    <text evidence="2">The sequence shown here is derived from an EMBL/GenBank/DDBJ whole genome shotgun (WGS) entry which is preliminary data.</text>
</comment>
<accession>A0A4R3L998</accession>
<sequence>MKLWKKVHLNWIGICGIVLSLLSLYGIILMSMEVIYDYSVNNRYEMDYITSQHREPLKDPDQPAPPDHLTFIHKNHKVELTLKPKKEVKKSIFVSNEAKESIWVGDIEIYLNGKQLDTLNNRLLVRSSIDIVGEELLSLEEDISIFLLKDHKTNQEQLMILEETSDYEVRDERNRIDDKDSNYNHLKHYKNGLEEMLKFRLWKVQSDGSYTKEEFYWQIGKRTYLQTFIIHNIGYPIGHYTQLLNGYGVLPFLICVTEVIGLVLIVFGLERRHWLD</sequence>
<protein>
    <submittedName>
        <fullName evidence="2">Uncharacterized protein</fullName>
    </submittedName>
</protein>
<keyword evidence="3" id="KW-1185">Reference proteome</keyword>
<evidence type="ECO:0000313" key="2">
    <source>
        <dbReference type="EMBL" id="TCS95675.1"/>
    </source>
</evidence>
<keyword evidence="1" id="KW-0472">Membrane</keyword>
<keyword evidence="1" id="KW-1133">Transmembrane helix</keyword>
<dbReference type="AlphaFoldDB" id="A0A4R3L998"/>
<dbReference type="OrthoDB" id="2989612at2"/>
<dbReference type="RefSeq" id="WP_131923660.1">
    <property type="nucleotide sequence ID" value="NZ_SMAG01000002.1"/>
</dbReference>
<keyword evidence="1" id="KW-0812">Transmembrane</keyword>
<feature type="transmembrane region" description="Helical" evidence="1">
    <location>
        <begin position="12"/>
        <end position="36"/>
    </location>
</feature>
<name>A0A4R3L998_9BACL</name>